<keyword evidence="7" id="KW-1185">Reference proteome</keyword>
<feature type="transmembrane region" description="Helical" evidence="5">
    <location>
        <begin position="490"/>
        <end position="509"/>
    </location>
</feature>
<gene>
    <name evidence="6" type="ORF">DL89DRAFT_260243</name>
</gene>
<dbReference type="Proteomes" id="UP000193922">
    <property type="component" value="Unassembled WGS sequence"/>
</dbReference>
<feature type="transmembrane region" description="Helical" evidence="5">
    <location>
        <begin position="225"/>
        <end position="246"/>
    </location>
</feature>
<evidence type="ECO:0000256" key="1">
    <source>
        <dbReference type="ARBA" id="ARBA00004141"/>
    </source>
</evidence>
<dbReference type="GO" id="GO:0022857">
    <property type="term" value="F:transmembrane transporter activity"/>
    <property type="evidence" value="ECO:0007669"/>
    <property type="project" value="InterPro"/>
</dbReference>
<keyword evidence="3 5" id="KW-1133">Transmembrane helix</keyword>
<evidence type="ECO:0000256" key="5">
    <source>
        <dbReference type="SAM" id="Phobius"/>
    </source>
</evidence>
<evidence type="ECO:0000256" key="2">
    <source>
        <dbReference type="ARBA" id="ARBA00022692"/>
    </source>
</evidence>
<feature type="transmembrane region" description="Helical" evidence="5">
    <location>
        <begin position="633"/>
        <end position="654"/>
    </location>
</feature>
<dbReference type="OrthoDB" id="440553at2759"/>
<feature type="transmembrane region" description="Helical" evidence="5">
    <location>
        <begin position="521"/>
        <end position="539"/>
    </location>
</feature>
<feature type="transmembrane region" description="Helical" evidence="5">
    <location>
        <begin position="551"/>
        <end position="573"/>
    </location>
</feature>
<dbReference type="GO" id="GO:0005886">
    <property type="term" value="C:plasma membrane"/>
    <property type="evidence" value="ECO:0007669"/>
    <property type="project" value="TreeGrafter"/>
</dbReference>
<comment type="subcellular location">
    <subcellularLocation>
        <location evidence="1">Membrane</location>
        <topology evidence="1">Multi-pass membrane protein</topology>
    </subcellularLocation>
</comment>
<dbReference type="InterPro" id="IPR036259">
    <property type="entry name" value="MFS_trans_sf"/>
</dbReference>
<dbReference type="SUPFAM" id="SSF103473">
    <property type="entry name" value="MFS general substrate transporter"/>
    <property type="match status" value="2"/>
</dbReference>
<feature type="transmembrane region" description="Helical" evidence="5">
    <location>
        <begin position="284"/>
        <end position="308"/>
    </location>
</feature>
<feature type="transmembrane region" description="Helical" evidence="5">
    <location>
        <begin position="381"/>
        <end position="403"/>
    </location>
</feature>
<dbReference type="STRING" id="61395.A0A1Y1VZD7"/>
<dbReference type="EMBL" id="MCFD01000015">
    <property type="protein sequence ID" value="ORX66620.1"/>
    <property type="molecule type" value="Genomic_DNA"/>
</dbReference>
<comment type="caution">
    <text evidence="6">The sequence shown here is derived from an EMBL/GenBank/DDBJ whole genome shotgun (WGS) entry which is preliminary data.</text>
</comment>
<sequence>MSDSPQRSVEAAQSTDEKNLGIVEYDVSRVSRPKLILFAIGAASGMCLPPSPGPAAPMHCKKNHCSFPFADHPSVCLLKLPQGGLGPLTGVSFPYLPRSLLVFFLGSGRMSLCLLVPRLYHLSPNNSGSVLFGIWGGATTERIKHGGNADGEGQEDDPRFILVINRSPHISHQLAYSPPHVKCIRRRVCSQLLGRGAGVVLCAGRHPVGFILPASRISEYTGRLAAFWFGLIMFTVFAGVAGHASTARTFDILRAFQGVGAGFMTSISHLVLASNTSAKSRSMFIGGLVAAQLFGAGSAHMIGGALAAEGKFRWGIYLGAPLMAAPALLCTPALIADKKPTRTETVANRVIHYDYIGTFILIGTVVMLTLGTVFGGNEHPWGSAMVICLLVFGAVGIAVFLVYEKLMAKRPLMDNQWLHVRNLQISIIGILFISMTVYALAVYVPIMYMTVRQLPTNKAGRMSAPYWGTSMGAALLSGLVLRYQPKAARPLIWVGLTIGTIFAGLYYTFTVHGDITKERAFLALAGAGVGLAFPAITYIAQICVAADEAGFAAVMGHFLSIIGGMLGLILYQAGLKSQLIKNLQPIFVADPLLSVFNVPKMDIAALEVAAPKMVAFVTKKKADLIADHMMHSLHITFILSVPFLGAALLITLLYKHHHPQH</sequence>
<dbReference type="PANTHER" id="PTHR23501:SF39">
    <property type="entry name" value="MULTIDRUG TRANSPORTER, PUTATIVE (AFU_ORTHOLOGUE AFUA_1G05010)-RELATED"/>
    <property type="match status" value="1"/>
</dbReference>
<dbReference type="InterPro" id="IPR011701">
    <property type="entry name" value="MFS"/>
</dbReference>
<name>A0A1Y1VZD7_9FUNG</name>
<dbReference type="Gene3D" id="1.20.1250.20">
    <property type="entry name" value="MFS general substrate transporter like domains"/>
    <property type="match status" value="2"/>
</dbReference>
<accession>A0A1Y1VZD7</accession>
<dbReference type="GeneID" id="63802411"/>
<dbReference type="RefSeq" id="XP_040740608.1">
    <property type="nucleotide sequence ID" value="XM_040885763.1"/>
</dbReference>
<keyword evidence="4 5" id="KW-0472">Membrane</keyword>
<feature type="transmembrane region" description="Helical" evidence="5">
    <location>
        <begin position="423"/>
        <end position="444"/>
    </location>
</feature>
<evidence type="ECO:0000313" key="7">
    <source>
        <dbReference type="Proteomes" id="UP000193922"/>
    </source>
</evidence>
<evidence type="ECO:0000256" key="4">
    <source>
        <dbReference type="ARBA" id="ARBA00023136"/>
    </source>
</evidence>
<organism evidence="6 7">
    <name type="scientific">Linderina pennispora</name>
    <dbReference type="NCBI Taxonomy" id="61395"/>
    <lineage>
        <taxon>Eukaryota</taxon>
        <taxon>Fungi</taxon>
        <taxon>Fungi incertae sedis</taxon>
        <taxon>Zoopagomycota</taxon>
        <taxon>Kickxellomycotina</taxon>
        <taxon>Kickxellomycetes</taxon>
        <taxon>Kickxellales</taxon>
        <taxon>Kickxellaceae</taxon>
        <taxon>Linderina</taxon>
    </lineage>
</organism>
<reference evidence="6 7" key="1">
    <citation type="submission" date="2016-07" db="EMBL/GenBank/DDBJ databases">
        <title>Pervasive Adenine N6-methylation of Active Genes in Fungi.</title>
        <authorList>
            <consortium name="DOE Joint Genome Institute"/>
            <person name="Mondo S.J."/>
            <person name="Dannebaum R.O."/>
            <person name="Kuo R.C."/>
            <person name="Labutti K."/>
            <person name="Haridas S."/>
            <person name="Kuo A."/>
            <person name="Salamov A."/>
            <person name="Ahrendt S.R."/>
            <person name="Lipzen A."/>
            <person name="Sullivan W."/>
            <person name="Andreopoulos W.B."/>
            <person name="Clum A."/>
            <person name="Lindquist E."/>
            <person name="Daum C."/>
            <person name="Ramamoorthy G.K."/>
            <person name="Gryganskyi A."/>
            <person name="Culley D."/>
            <person name="Magnuson J.K."/>
            <person name="James T.Y."/>
            <person name="O'Malley M.A."/>
            <person name="Stajich J.E."/>
            <person name="Spatafora J.W."/>
            <person name="Visel A."/>
            <person name="Grigoriev I.V."/>
        </authorList>
    </citation>
    <scope>NUCLEOTIDE SEQUENCE [LARGE SCALE GENOMIC DNA]</scope>
    <source>
        <strain evidence="6 7">ATCC 12442</strain>
    </source>
</reference>
<feature type="transmembrane region" description="Helical" evidence="5">
    <location>
        <begin position="252"/>
        <end position="272"/>
    </location>
</feature>
<dbReference type="Pfam" id="PF07690">
    <property type="entry name" value="MFS_1"/>
    <property type="match status" value="1"/>
</dbReference>
<dbReference type="AlphaFoldDB" id="A0A1Y1VZD7"/>
<evidence type="ECO:0008006" key="8">
    <source>
        <dbReference type="Google" id="ProtNLM"/>
    </source>
</evidence>
<evidence type="ECO:0000313" key="6">
    <source>
        <dbReference type="EMBL" id="ORX66620.1"/>
    </source>
</evidence>
<dbReference type="PANTHER" id="PTHR23501">
    <property type="entry name" value="MAJOR FACILITATOR SUPERFAMILY"/>
    <property type="match status" value="1"/>
</dbReference>
<feature type="transmembrane region" description="Helical" evidence="5">
    <location>
        <begin position="355"/>
        <end position="375"/>
    </location>
</feature>
<keyword evidence="2 5" id="KW-0812">Transmembrane</keyword>
<proteinExistence type="predicted"/>
<feature type="transmembrane region" description="Helical" evidence="5">
    <location>
        <begin position="464"/>
        <end position="483"/>
    </location>
</feature>
<protein>
    <recommendedName>
        <fullName evidence="8">MFS general substrate transporter</fullName>
    </recommendedName>
</protein>
<evidence type="ECO:0000256" key="3">
    <source>
        <dbReference type="ARBA" id="ARBA00022989"/>
    </source>
</evidence>
<feature type="transmembrane region" description="Helical" evidence="5">
    <location>
        <begin position="314"/>
        <end position="335"/>
    </location>
</feature>